<dbReference type="Proteomes" id="UP000184071">
    <property type="component" value="Unassembled WGS sequence"/>
</dbReference>
<dbReference type="EMBL" id="FQWC01000002">
    <property type="protein sequence ID" value="SHG31080.1"/>
    <property type="molecule type" value="Genomic_DNA"/>
</dbReference>
<accession>A0A1M5ISY5</accession>
<evidence type="ECO:0000313" key="2">
    <source>
        <dbReference type="EMBL" id="SHG31080.1"/>
    </source>
</evidence>
<proteinExistence type="predicted"/>
<dbReference type="STRING" id="370979.SAMN05443663_102492"/>
<gene>
    <name evidence="2" type="ORF">SAMN05443663_102492</name>
</gene>
<reference evidence="3" key="1">
    <citation type="submission" date="2016-11" db="EMBL/GenBank/DDBJ databases">
        <authorList>
            <person name="Varghese N."/>
            <person name="Submissions S."/>
        </authorList>
    </citation>
    <scope>NUCLEOTIDE SEQUENCE [LARGE SCALE GENOMIC DNA]</scope>
    <source>
        <strain evidence="3">DSM 17963</strain>
    </source>
</reference>
<dbReference type="RefSeq" id="WP_073414501.1">
    <property type="nucleotide sequence ID" value="NZ_FQWC01000002.1"/>
</dbReference>
<dbReference type="OrthoDB" id="8858565at2"/>
<feature type="compositionally biased region" description="Basic and acidic residues" evidence="1">
    <location>
        <begin position="56"/>
        <end position="75"/>
    </location>
</feature>
<keyword evidence="3" id="KW-1185">Reference proteome</keyword>
<name>A0A1M5ISY5_9FLAO</name>
<dbReference type="AlphaFoldDB" id="A0A1M5ISY5"/>
<evidence type="ECO:0000313" key="3">
    <source>
        <dbReference type="Proteomes" id="UP000184071"/>
    </source>
</evidence>
<feature type="region of interest" description="Disordered" evidence="1">
    <location>
        <begin position="56"/>
        <end position="86"/>
    </location>
</feature>
<evidence type="ECO:0000256" key="1">
    <source>
        <dbReference type="SAM" id="MobiDB-lite"/>
    </source>
</evidence>
<sequence length="86" mass="9658">MPWYNGDYPPSYKNQPLELREKAVEIANALLQDGAEEGIAIATGLKQARELLKNHKSEKNVEEEMIENMKGKSIEEATDPSKLSDL</sequence>
<evidence type="ECO:0008006" key="4">
    <source>
        <dbReference type="Google" id="ProtNLM"/>
    </source>
</evidence>
<protein>
    <recommendedName>
        <fullName evidence="4">DUF2188 domain-containing protein</fullName>
    </recommendedName>
</protein>
<organism evidence="2 3">
    <name type="scientific">Flavobacterium defluvii</name>
    <dbReference type="NCBI Taxonomy" id="370979"/>
    <lineage>
        <taxon>Bacteria</taxon>
        <taxon>Pseudomonadati</taxon>
        <taxon>Bacteroidota</taxon>
        <taxon>Flavobacteriia</taxon>
        <taxon>Flavobacteriales</taxon>
        <taxon>Flavobacteriaceae</taxon>
        <taxon>Flavobacterium</taxon>
    </lineage>
</organism>